<dbReference type="RefSeq" id="WP_158538343.1">
    <property type="nucleotide sequence ID" value="NZ_QQAY01000003.1"/>
</dbReference>
<evidence type="ECO:0000259" key="4">
    <source>
        <dbReference type="Pfam" id="PF00534"/>
    </source>
</evidence>
<dbReference type="GO" id="GO:0016757">
    <property type="term" value="F:glycosyltransferase activity"/>
    <property type="evidence" value="ECO:0007669"/>
    <property type="project" value="InterPro"/>
</dbReference>
<dbReference type="InterPro" id="IPR027291">
    <property type="entry name" value="Glyco_hydro_38_N_sf"/>
</dbReference>
<keyword evidence="8" id="KW-1185">Reference proteome</keyword>
<name>A0A370GJI0_9BACI</name>
<keyword evidence="7" id="KW-0808">Transferase</keyword>
<evidence type="ECO:0000256" key="2">
    <source>
        <dbReference type="ARBA" id="ARBA00023277"/>
    </source>
</evidence>
<dbReference type="SUPFAM" id="SSF88713">
    <property type="entry name" value="Glycoside hydrolase/deacetylase"/>
    <property type="match status" value="1"/>
</dbReference>
<dbReference type="OrthoDB" id="9803279at2"/>
<dbReference type="GO" id="GO:0005975">
    <property type="term" value="P:carbohydrate metabolic process"/>
    <property type="evidence" value="ECO:0007669"/>
    <property type="project" value="InterPro"/>
</dbReference>
<dbReference type="Pfam" id="PF13439">
    <property type="entry name" value="Glyco_transf_4"/>
    <property type="match status" value="1"/>
</dbReference>
<evidence type="ECO:0000313" key="8">
    <source>
        <dbReference type="Proteomes" id="UP000255326"/>
    </source>
</evidence>
<dbReference type="EMBL" id="QQAY01000003">
    <property type="protein sequence ID" value="RDI43958.1"/>
    <property type="molecule type" value="Genomic_DNA"/>
</dbReference>
<dbReference type="AlphaFoldDB" id="A0A370GJI0"/>
<dbReference type="Proteomes" id="UP000255326">
    <property type="component" value="Unassembled WGS sequence"/>
</dbReference>
<comment type="caution">
    <text evidence="7">The sequence shown here is derived from an EMBL/GenBank/DDBJ whole genome shotgun (WGS) entry which is preliminary data.</text>
</comment>
<evidence type="ECO:0000259" key="6">
    <source>
        <dbReference type="Pfam" id="PF13439"/>
    </source>
</evidence>
<feature type="domain" description="Glycosyl transferase family 1" evidence="4">
    <location>
        <begin position="504"/>
        <end position="662"/>
    </location>
</feature>
<organism evidence="7 8">
    <name type="scientific">Falsibacillus pallidus</name>
    <dbReference type="NCBI Taxonomy" id="493781"/>
    <lineage>
        <taxon>Bacteria</taxon>
        <taxon>Bacillati</taxon>
        <taxon>Bacillota</taxon>
        <taxon>Bacilli</taxon>
        <taxon>Bacillales</taxon>
        <taxon>Bacillaceae</taxon>
        <taxon>Falsibacillus</taxon>
    </lineage>
</organism>
<dbReference type="InterPro" id="IPR004300">
    <property type="entry name" value="Glyco_hydro_57_N"/>
</dbReference>
<dbReference type="InterPro" id="IPR001296">
    <property type="entry name" value="Glyco_trans_1"/>
</dbReference>
<feature type="domain" description="Glycosyltransferase subfamily 4-like N-terminal" evidence="6">
    <location>
        <begin position="316"/>
        <end position="486"/>
    </location>
</feature>
<dbReference type="InterPro" id="IPR028098">
    <property type="entry name" value="Glyco_trans_4-like_N"/>
</dbReference>
<dbReference type="PANTHER" id="PTHR12526">
    <property type="entry name" value="GLYCOSYLTRANSFERASE"/>
    <property type="match status" value="1"/>
</dbReference>
<dbReference type="InterPro" id="IPR011330">
    <property type="entry name" value="Glyco_hydro/deAcase_b/a-brl"/>
</dbReference>
<evidence type="ECO:0000313" key="7">
    <source>
        <dbReference type="EMBL" id="RDI43958.1"/>
    </source>
</evidence>
<accession>A0A370GJI0</accession>
<comment type="similarity">
    <text evidence="1 3">Belongs to the glycosyl hydrolase 57 family.</text>
</comment>
<protein>
    <submittedName>
        <fullName evidence="7">Glycosyltransferase involved in cell wall biosynthesis</fullName>
    </submittedName>
</protein>
<dbReference type="PANTHER" id="PTHR12526:SF638">
    <property type="entry name" value="SPORE COAT PROTEIN SA"/>
    <property type="match status" value="1"/>
</dbReference>
<dbReference type="CDD" id="cd03801">
    <property type="entry name" value="GT4_PimA-like"/>
    <property type="match status" value="1"/>
</dbReference>
<proteinExistence type="inferred from homology"/>
<keyword evidence="2 3" id="KW-0119">Carbohydrate metabolism</keyword>
<dbReference type="Gene3D" id="3.40.50.2000">
    <property type="entry name" value="Glycogen Phosphorylase B"/>
    <property type="match status" value="2"/>
</dbReference>
<evidence type="ECO:0000256" key="3">
    <source>
        <dbReference type="RuleBase" id="RU361196"/>
    </source>
</evidence>
<evidence type="ECO:0000259" key="5">
    <source>
        <dbReference type="Pfam" id="PF03065"/>
    </source>
</evidence>
<dbReference type="Pfam" id="PF00534">
    <property type="entry name" value="Glycos_transf_1"/>
    <property type="match status" value="1"/>
</dbReference>
<dbReference type="SUPFAM" id="SSF53756">
    <property type="entry name" value="UDP-Glycosyltransferase/glycogen phosphorylase"/>
    <property type="match status" value="1"/>
</dbReference>
<sequence length="696" mass="78711">MKAESEVSIIFFKQTDDNFLSINISDKREYAGSLAASYLMTLQEIEKSEMQSIFLVINPKDLQLFEEEDFRKNAEEWMLRSFKETSHCSKHEMGEIYSQWIHHKRNIVEAIKSFIDSGKAIGVPTAIKKIPFTHYKSRISIQEQIRQSKSLWKEFFHYEPNGFWLPKCAFMPGIEQQLIENDIQYVFAGKMGIQMAEPKRDSQPSIIQTPQGLKIIGIKENQKISNEHTELFQLDYTGPFSEMMLKETEWPIGVPGFTYLGMESGTAILSDEELLDLMKIHRSEKEAAWHDSKQVDGQPDSFTALLLSWEYPPNIVGGLSKHVAELAAGMSNKGIKVIILTAGSRGLPEFENIDGLHIYRVCPIHENEPEFIDWVAGLNIEMIQTACKIIKEESVQVIHAHDWLVSSAAGYLKKHFRLPLVTTIHSTENGRNNGIYNEIQSFIHEKEKELIHLSDEVIVCSDYMKAEVREQFDLLESHMIPNGIKISSLKTVPQGTCGLESWINGRKLVFSIGRMVGEKGFQTVIEAAEKMADERSTICFILAGKGPLLAHYRQMGANRGLEDFVQFPGFISEEEKNRLFQMASVSVFPSLYEPFGIVALEAMAAKSPLIVTNTGGLKGIVQNGVSGQLVEPDDSKELAAAITEVIQSPAFAKKLAENAYKMAESLFGWDRICNQTIDVYKDLWLKLRVQDPVQVK</sequence>
<dbReference type="Pfam" id="PF03065">
    <property type="entry name" value="Glyco_hydro_57"/>
    <property type="match status" value="1"/>
</dbReference>
<feature type="domain" description="Glycoside hydrolase family 57 N-terminal" evidence="5">
    <location>
        <begin position="51"/>
        <end position="191"/>
    </location>
</feature>
<evidence type="ECO:0000256" key="1">
    <source>
        <dbReference type="ARBA" id="ARBA00006821"/>
    </source>
</evidence>
<reference evidence="7 8" key="1">
    <citation type="submission" date="2018-07" db="EMBL/GenBank/DDBJ databases">
        <title>Genomic Encyclopedia of Type Strains, Phase IV (KMG-IV): sequencing the most valuable type-strain genomes for metagenomic binning, comparative biology and taxonomic classification.</title>
        <authorList>
            <person name="Goeker M."/>
        </authorList>
    </citation>
    <scope>NUCLEOTIDE SEQUENCE [LARGE SCALE GENOMIC DNA]</scope>
    <source>
        <strain evidence="7 8">DSM 25281</strain>
    </source>
</reference>
<dbReference type="Gene3D" id="3.20.110.10">
    <property type="entry name" value="Glycoside hydrolase 38, N terminal domain"/>
    <property type="match status" value="1"/>
</dbReference>
<gene>
    <name evidence="7" type="ORF">DFR59_10320</name>
</gene>